<keyword evidence="2 8" id="KW-0813">Transport</keyword>
<dbReference type="InterPro" id="IPR010065">
    <property type="entry name" value="AA_ABC_transptr_permease_3TM"/>
</dbReference>
<evidence type="ECO:0000256" key="2">
    <source>
        <dbReference type="ARBA" id="ARBA00022448"/>
    </source>
</evidence>
<keyword evidence="6 8" id="KW-1133">Transmembrane helix</keyword>
<keyword evidence="3" id="KW-1003">Cell membrane</keyword>
<dbReference type="InterPro" id="IPR043429">
    <property type="entry name" value="ArtM/GltK/GlnP/TcyL/YhdX-like"/>
</dbReference>
<feature type="transmembrane region" description="Helical" evidence="8">
    <location>
        <begin position="235"/>
        <end position="254"/>
    </location>
</feature>
<sequence>MAMTPRKRAQVSRAIQYAVLVVLVLVLAFTADWATLKAAFLEPALVAKQFPEVITLALKNTVLYTLGAFVFGLVLGLVLALMRLSSVGPYRWLATGFIEFFRGVPALIVFIGLYFGLPTAFPGRQLPGGTFGTVTIALGLVGAAYMAETIRAGIQAVPKGQVEAARSLGMTQSRAMVSIVIPQAFRIILPPLTNELILLTKDSSLVYVLGLSVSAYELTKFGREGLNDEANLTPLTVAALCYLIITVPLSIVVRRMEARAERAR</sequence>
<dbReference type="Proteomes" id="UP000233781">
    <property type="component" value="Unassembled WGS sequence"/>
</dbReference>
<reference evidence="10 11" key="1">
    <citation type="submission" date="2017-12" db="EMBL/GenBank/DDBJ databases">
        <title>Sequencing the genomes of 1000 Actinobacteria strains.</title>
        <authorList>
            <person name="Klenk H.-P."/>
        </authorList>
    </citation>
    <scope>NUCLEOTIDE SEQUENCE [LARGE SCALE GENOMIC DNA]</scope>
    <source>
        <strain evidence="10 11">DSM 12806</strain>
    </source>
</reference>
<evidence type="ECO:0000256" key="1">
    <source>
        <dbReference type="ARBA" id="ARBA00004651"/>
    </source>
</evidence>
<dbReference type="AlphaFoldDB" id="A0A2N3YEY4"/>
<gene>
    <name evidence="10" type="ORF">ATL31_0158</name>
</gene>
<evidence type="ECO:0000259" key="9">
    <source>
        <dbReference type="PROSITE" id="PS50928"/>
    </source>
</evidence>
<dbReference type="InterPro" id="IPR000515">
    <property type="entry name" value="MetI-like"/>
</dbReference>
<dbReference type="GO" id="GO:0022857">
    <property type="term" value="F:transmembrane transporter activity"/>
    <property type="evidence" value="ECO:0007669"/>
    <property type="project" value="InterPro"/>
</dbReference>
<keyword evidence="7 8" id="KW-0472">Membrane</keyword>
<dbReference type="CDD" id="cd06261">
    <property type="entry name" value="TM_PBP2"/>
    <property type="match status" value="1"/>
</dbReference>
<dbReference type="SUPFAM" id="SSF161098">
    <property type="entry name" value="MetI-like"/>
    <property type="match status" value="1"/>
</dbReference>
<dbReference type="GO" id="GO:0043190">
    <property type="term" value="C:ATP-binding cassette (ABC) transporter complex"/>
    <property type="evidence" value="ECO:0007669"/>
    <property type="project" value="InterPro"/>
</dbReference>
<feature type="transmembrane region" description="Helical" evidence="8">
    <location>
        <begin position="93"/>
        <end position="117"/>
    </location>
</feature>
<dbReference type="RefSeq" id="WP_101394094.1">
    <property type="nucleotide sequence ID" value="NZ_PJNE01000001.1"/>
</dbReference>
<evidence type="ECO:0000256" key="3">
    <source>
        <dbReference type="ARBA" id="ARBA00022475"/>
    </source>
</evidence>
<dbReference type="PANTHER" id="PTHR30614:SF0">
    <property type="entry name" value="L-CYSTINE TRANSPORT SYSTEM PERMEASE PROTEIN TCYL"/>
    <property type="match status" value="1"/>
</dbReference>
<keyword evidence="11" id="KW-1185">Reference proteome</keyword>
<keyword evidence="5" id="KW-0029">Amino-acid transport</keyword>
<dbReference type="InterPro" id="IPR035906">
    <property type="entry name" value="MetI-like_sf"/>
</dbReference>
<dbReference type="EMBL" id="PJNE01000001">
    <property type="protein sequence ID" value="PKW25370.1"/>
    <property type="molecule type" value="Genomic_DNA"/>
</dbReference>
<dbReference type="OrthoDB" id="92598at2"/>
<evidence type="ECO:0000256" key="7">
    <source>
        <dbReference type="ARBA" id="ARBA00023136"/>
    </source>
</evidence>
<name>A0A2N3YEY4_9MICO</name>
<evidence type="ECO:0000256" key="4">
    <source>
        <dbReference type="ARBA" id="ARBA00022692"/>
    </source>
</evidence>
<feature type="transmembrane region" description="Helical" evidence="8">
    <location>
        <begin position="62"/>
        <end position="81"/>
    </location>
</feature>
<accession>A0A2N3YEY4</accession>
<organism evidence="10 11">
    <name type="scientific">Phycicoccus duodecadis</name>
    <dbReference type="NCBI Taxonomy" id="173053"/>
    <lineage>
        <taxon>Bacteria</taxon>
        <taxon>Bacillati</taxon>
        <taxon>Actinomycetota</taxon>
        <taxon>Actinomycetes</taxon>
        <taxon>Micrococcales</taxon>
        <taxon>Intrasporangiaceae</taxon>
        <taxon>Phycicoccus</taxon>
    </lineage>
</organism>
<evidence type="ECO:0000256" key="5">
    <source>
        <dbReference type="ARBA" id="ARBA00022970"/>
    </source>
</evidence>
<feature type="domain" description="ABC transmembrane type-1" evidence="9">
    <location>
        <begin position="58"/>
        <end position="253"/>
    </location>
</feature>
<comment type="subcellular location">
    <subcellularLocation>
        <location evidence="1 8">Cell membrane</location>
        <topology evidence="1 8">Multi-pass membrane protein</topology>
    </subcellularLocation>
</comment>
<dbReference type="PANTHER" id="PTHR30614">
    <property type="entry name" value="MEMBRANE COMPONENT OF AMINO ACID ABC TRANSPORTER"/>
    <property type="match status" value="1"/>
</dbReference>
<dbReference type="PROSITE" id="PS50928">
    <property type="entry name" value="ABC_TM1"/>
    <property type="match status" value="1"/>
</dbReference>
<evidence type="ECO:0000313" key="10">
    <source>
        <dbReference type="EMBL" id="PKW25370.1"/>
    </source>
</evidence>
<dbReference type="NCBIfam" id="TIGR01726">
    <property type="entry name" value="HEQRo_perm_3TM"/>
    <property type="match status" value="1"/>
</dbReference>
<dbReference type="Gene3D" id="1.10.3720.10">
    <property type="entry name" value="MetI-like"/>
    <property type="match status" value="1"/>
</dbReference>
<dbReference type="GO" id="GO:0006865">
    <property type="term" value="P:amino acid transport"/>
    <property type="evidence" value="ECO:0007669"/>
    <property type="project" value="UniProtKB-KW"/>
</dbReference>
<comment type="similarity">
    <text evidence="8">Belongs to the binding-protein-dependent transport system permease family.</text>
</comment>
<comment type="caution">
    <text evidence="10">The sequence shown here is derived from an EMBL/GenBank/DDBJ whole genome shotgun (WGS) entry which is preliminary data.</text>
</comment>
<evidence type="ECO:0000256" key="8">
    <source>
        <dbReference type="RuleBase" id="RU363032"/>
    </source>
</evidence>
<keyword evidence="4 8" id="KW-0812">Transmembrane</keyword>
<dbReference type="Pfam" id="PF00528">
    <property type="entry name" value="BPD_transp_1"/>
    <property type="match status" value="1"/>
</dbReference>
<feature type="transmembrane region" description="Helical" evidence="8">
    <location>
        <begin position="129"/>
        <end position="147"/>
    </location>
</feature>
<evidence type="ECO:0000313" key="11">
    <source>
        <dbReference type="Proteomes" id="UP000233781"/>
    </source>
</evidence>
<protein>
    <submittedName>
        <fullName evidence="10">Polar amino acid transport system permease protein</fullName>
    </submittedName>
</protein>
<proteinExistence type="inferred from homology"/>
<evidence type="ECO:0000256" key="6">
    <source>
        <dbReference type="ARBA" id="ARBA00022989"/>
    </source>
</evidence>